<feature type="domain" description="Cyclic nucleotide-binding" evidence="2">
    <location>
        <begin position="472"/>
        <end position="570"/>
    </location>
</feature>
<reference evidence="4 6" key="2">
    <citation type="submission" date="2018-08" db="EMBL/GenBank/DDBJ databases">
        <title>Genomic Encyclopedia of Archaeal and Bacterial Type Strains, Phase II (KMG-II): from individual species to whole genera.</title>
        <authorList>
            <person name="Goeker M."/>
        </authorList>
    </citation>
    <scope>NUCLEOTIDE SEQUENCE [LARGE SCALE GENOMIC DNA]</scope>
    <source>
        <strain evidence="4 6">DSM 2261</strain>
    </source>
</reference>
<evidence type="ECO:0000259" key="2">
    <source>
        <dbReference type="PROSITE" id="PS50042"/>
    </source>
</evidence>
<dbReference type="KEGG" id="age:AA314_05641"/>
<evidence type="ECO:0000313" key="3">
    <source>
        <dbReference type="EMBL" id="AKJ04015.1"/>
    </source>
</evidence>
<dbReference type="EMBL" id="QUMU01000001">
    <property type="protein sequence ID" value="REG37899.1"/>
    <property type="molecule type" value="Genomic_DNA"/>
</dbReference>
<dbReference type="CDD" id="cd00038">
    <property type="entry name" value="CAP_ED"/>
    <property type="match status" value="2"/>
</dbReference>
<evidence type="ECO:0000313" key="5">
    <source>
        <dbReference type="Proteomes" id="UP000035579"/>
    </source>
</evidence>
<dbReference type="PANTHER" id="PTHR23011:SF28">
    <property type="entry name" value="CYCLIC NUCLEOTIDE-BINDING DOMAIN CONTAINING PROTEIN"/>
    <property type="match status" value="1"/>
</dbReference>
<dbReference type="PROSITE" id="PS00888">
    <property type="entry name" value="CNMP_BINDING_1"/>
    <property type="match status" value="1"/>
</dbReference>
<dbReference type="AlphaFoldDB" id="A0AAC8QA94"/>
<dbReference type="PROSITE" id="PS50042">
    <property type="entry name" value="CNMP_BINDING_3"/>
    <property type="match status" value="2"/>
</dbReference>
<sequence length="615" mass="66100">MEPRQLRDKANEALTKGRFARAAELFEEYCQLDPKDYQTRVRLGDAWVKVGNNARAISAYQAAAEGFAREGFLPRAIAASKLILELDASHQGVQQMLANLYARRGGPGGAARAVTPKPLEAPPVVKQSAFFIELPPDIDEALAPEAPVEDAGPEPGIASSLSGLEVELDLEEAGAEPPAAPSADIEVELDLSDAEKGSPEASPVQAAVAKSGPPGLRRRSSDLRPAVTETEPPPAPSAPQPPPQPLRVAAVGPASPRLERFTPEDGVDFQPPVPGSTPFTELAVQADSLLHAVELAALAGAEQHAEPVSSAPAVEEPGSPEAEEPIAEAAPQDEALPKIPLFSDLPRDAFIALFERCPLRRFPEGGRIIEQGTKGDAFYVICAGRVRIVRQTGAEQRELAQLGEGAFFGEMALLSGAPRSASVVSASEETQVLEISAPVLAGLSRSYPQVARALRRFCRQRLLSDVVNTSALFQPFGRKDRRELVERFRAREVRRGDTIIHEGHQVDGLYVVLSGEVAVSKGEQPLARLREGELFGEMSLLQRTPANATVTAARNTSLLRLPREDFDTLILTHPQILALVSELSEARQRSNETLLGGHTNVTGETLEPHEELLLF</sequence>
<dbReference type="InterPro" id="IPR018490">
    <property type="entry name" value="cNMP-bd_dom_sf"/>
</dbReference>
<evidence type="ECO:0000313" key="4">
    <source>
        <dbReference type="EMBL" id="REG37899.1"/>
    </source>
</evidence>
<evidence type="ECO:0000313" key="6">
    <source>
        <dbReference type="Proteomes" id="UP000256345"/>
    </source>
</evidence>
<dbReference type="Gene3D" id="2.60.120.10">
    <property type="entry name" value="Jelly Rolls"/>
    <property type="match status" value="2"/>
</dbReference>
<dbReference type="PANTHER" id="PTHR23011">
    <property type="entry name" value="CYCLIC NUCLEOTIDE-BINDING DOMAIN CONTAINING PROTEIN"/>
    <property type="match status" value="1"/>
</dbReference>
<feature type="compositionally biased region" description="Low complexity" evidence="1">
    <location>
        <begin position="311"/>
        <end position="320"/>
    </location>
</feature>
<dbReference type="Proteomes" id="UP000256345">
    <property type="component" value="Unassembled WGS sequence"/>
</dbReference>
<dbReference type="PROSITE" id="PS00889">
    <property type="entry name" value="CNMP_BINDING_2"/>
    <property type="match status" value="1"/>
</dbReference>
<protein>
    <submittedName>
        <fullName evidence="4">CRP-like cAMP-binding protein</fullName>
    </submittedName>
    <submittedName>
        <fullName evidence="3">PKA regulatory subunit-like protein</fullName>
    </submittedName>
</protein>
<dbReference type="PRINTS" id="PR00103">
    <property type="entry name" value="CAMPKINASE"/>
</dbReference>
<feature type="domain" description="Cyclic nucleotide-binding" evidence="2">
    <location>
        <begin position="341"/>
        <end position="428"/>
    </location>
</feature>
<dbReference type="Gene3D" id="1.25.40.10">
    <property type="entry name" value="Tetratricopeptide repeat domain"/>
    <property type="match status" value="1"/>
</dbReference>
<proteinExistence type="predicted"/>
<dbReference type="InterPro" id="IPR018488">
    <property type="entry name" value="cNMP-bd_CS"/>
</dbReference>
<dbReference type="Pfam" id="PF00027">
    <property type="entry name" value="cNMP_binding"/>
    <property type="match status" value="2"/>
</dbReference>
<dbReference type="SUPFAM" id="SSF48452">
    <property type="entry name" value="TPR-like"/>
    <property type="match status" value="1"/>
</dbReference>
<dbReference type="EMBL" id="CP011509">
    <property type="protein sequence ID" value="AKJ04015.1"/>
    <property type="molecule type" value="Genomic_DNA"/>
</dbReference>
<name>A0AAC8QA94_9BACT</name>
<dbReference type="SMART" id="SM00100">
    <property type="entry name" value="cNMP"/>
    <property type="match status" value="2"/>
</dbReference>
<feature type="compositionally biased region" description="Pro residues" evidence="1">
    <location>
        <begin position="231"/>
        <end position="245"/>
    </location>
</feature>
<dbReference type="Proteomes" id="UP000035579">
    <property type="component" value="Chromosome"/>
</dbReference>
<feature type="region of interest" description="Disordered" evidence="1">
    <location>
        <begin position="193"/>
        <end position="249"/>
    </location>
</feature>
<dbReference type="RefSeq" id="WP_047857927.1">
    <property type="nucleotide sequence ID" value="NZ_CP011509.1"/>
</dbReference>
<dbReference type="InterPro" id="IPR011990">
    <property type="entry name" value="TPR-like_helical_dom_sf"/>
</dbReference>
<accession>A0AAC8QA94</accession>
<gene>
    <name evidence="3" type="ORF">AA314_05641</name>
    <name evidence="4" type="ORF">ATI61_101889</name>
</gene>
<dbReference type="SUPFAM" id="SSF51206">
    <property type="entry name" value="cAMP-binding domain-like"/>
    <property type="match status" value="2"/>
</dbReference>
<feature type="region of interest" description="Disordered" evidence="1">
    <location>
        <begin position="301"/>
        <end position="325"/>
    </location>
</feature>
<dbReference type="InterPro" id="IPR000595">
    <property type="entry name" value="cNMP-bd_dom"/>
</dbReference>
<organism evidence="3 5">
    <name type="scientific">Archangium gephyra</name>
    <dbReference type="NCBI Taxonomy" id="48"/>
    <lineage>
        <taxon>Bacteria</taxon>
        <taxon>Pseudomonadati</taxon>
        <taxon>Myxococcota</taxon>
        <taxon>Myxococcia</taxon>
        <taxon>Myxococcales</taxon>
        <taxon>Cystobacterineae</taxon>
        <taxon>Archangiaceae</taxon>
        <taxon>Archangium</taxon>
    </lineage>
</organism>
<reference evidence="3 5" key="1">
    <citation type="submission" date="2015-05" db="EMBL/GenBank/DDBJ databases">
        <title>Genome assembly of Archangium gephyra DSM 2261.</title>
        <authorList>
            <person name="Sharma G."/>
            <person name="Subramanian S."/>
        </authorList>
    </citation>
    <scope>NUCLEOTIDE SEQUENCE [LARGE SCALE GENOMIC DNA]</scope>
    <source>
        <strain evidence="3 5">DSM 2261</strain>
    </source>
</reference>
<evidence type="ECO:0000256" key="1">
    <source>
        <dbReference type="SAM" id="MobiDB-lite"/>
    </source>
</evidence>
<dbReference type="InterPro" id="IPR014710">
    <property type="entry name" value="RmlC-like_jellyroll"/>
</dbReference>
<keyword evidence="6" id="KW-1185">Reference proteome</keyword>